<sequence length="36" mass="4016">YVEDRDINAAINILKRGLSTVGHTETDTLGERFPLT</sequence>
<feature type="non-terminal residue" evidence="1">
    <location>
        <position position="1"/>
    </location>
</feature>
<dbReference type="Proteomes" id="UP000320674">
    <property type="component" value="Unassembled WGS sequence"/>
</dbReference>
<comment type="caution">
    <text evidence="1">The sequence shown here is derived from an EMBL/GenBank/DDBJ whole genome shotgun (WGS) entry which is preliminary data.</text>
</comment>
<organism evidence="1 3">
    <name type="scientific">Microcystis viridis Mv_BB_P_19951000_S68D</name>
    <dbReference type="NCBI Taxonomy" id="2486270"/>
    <lineage>
        <taxon>Bacteria</taxon>
        <taxon>Bacillati</taxon>
        <taxon>Cyanobacteriota</taxon>
        <taxon>Cyanophyceae</taxon>
        <taxon>Oscillatoriophycideae</taxon>
        <taxon>Chroococcales</taxon>
        <taxon>Microcystaceae</taxon>
        <taxon>Microcystis</taxon>
    </lineage>
</organism>
<proteinExistence type="predicted"/>
<gene>
    <name evidence="2" type="ORF">EWV77_08600</name>
    <name evidence="1" type="ORF">EWV77_24960</name>
</gene>
<dbReference type="EMBL" id="SFAZ01000133">
    <property type="protein sequence ID" value="TRU75319.1"/>
    <property type="molecule type" value="Genomic_DNA"/>
</dbReference>
<protein>
    <submittedName>
        <fullName evidence="1">Transposase</fullName>
    </submittedName>
</protein>
<reference evidence="1 3" key="1">
    <citation type="submission" date="2019-01" db="EMBL/GenBank/DDBJ databases">
        <title>Coherence of Microcystis species and biogeography revealed through population genomics.</title>
        <authorList>
            <person name="Perez-Carrascal O.M."/>
            <person name="Terrat Y."/>
            <person name="Giani A."/>
            <person name="Fortin N."/>
            <person name="Tromas N."/>
            <person name="Shapiro B.J."/>
        </authorList>
    </citation>
    <scope>NUCLEOTIDE SEQUENCE [LARGE SCALE GENOMIC DNA]</scope>
    <source>
        <strain evidence="1">Mv_BB_P_19951000_S68D</strain>
    </source>
</reference>
<accession>A0A552H4E4</accession>
<name>A0A552H4E4_MICVR</name>
<evidence type="ECO:0000313" key="3">
    <source>
        <dbReference type="Proteomes" id="UP000320674"/>
    </source>
</evidence>
<dbReference type="EMBL" id="SFAZ01000351">
    <property type="protein sequence ID" value="TRU66110.1"/>
    <property type="molecule type" value="Genomic_DNA"/>
</dbReference>
<dbReference type="AlphaFoldDB" id="A0A552H4E4"/>
<evidence type="ECO:0000313" key="2">
    <source>
        <dbReference type="EMBL" id="TRU75319.1"/>
    </source>
</evidence>
<evidence type="ECO:0000313" key="1">
    <source>
        <dbReference type="EMBL" id="TRU66110.1"/>
    </source>
</evidence>